<keyword evidence="2" id="KW-1185">Reference proteome</keyword>
<comment type="caution">
    <text evidence="1">The sequence shown here is derived from an EMBL/GenBank/DDBJ whole genome shotgun (WGS) entry which is preliminary data.</text>
</comment>
<dbReference type="Proteomes" id="UP001250214">
    <property type="component" value="Unassembled WGS sequence"/>
</dbReference>
<dbReference type="EMBL" id="JAVLVT010000001">
    <property type="protein sequence ID" value="MDS1269140.1"/>
    <property type="molecule type" value="Genomic_DNA"/>
</dbReference>
<protein>
    <recommendedName>
        <fullName evidence="3">Zinc ribbon domain-containing protein</fullName>
    </recommendedName>
</protein>
<evidence type="ECO:0000313" key="1">
    <source>
        <dbReference type="EMBL" id="MDS1269140.1"/>
    </source>
</evidence>
<name>A0ABU2H1F2_9ACTN</name>
<evidence type="ECO:0008006" key="3">
    <source>
        <dbReference type="Google" id="ProtNLM"/>
    </source>
</evidence>
<gene>
    <name evidence="1" type="ORF">RIF23_02385</name>
</gene>
<organism evidence="1 2">
    <name type="scientific">Lipingzhangella rawalii</name>
    <dbReference type="NCBI Taxonomy" id="2055835"/>
    <lineage>
        <taxon>Bacteria</taxon>
        <taxon>Bacillati</taxon>
        <taxon>Actinomycetota</taxon>
        <taxon>Actinomycetes</taxon>
        <taxon>Streptosporangiales</taxon>
        <taxon>Nocardiopsidaceae</taxon>
        <taxon>Lipingzhangella</taxon>
    </lineage>
</organism>
<reference evidence="2" key="1">
    <citation type="submission" date="2023-07" db="EMBL/GenBank/DDBJ databases">
        <title>Novel species in the genus Lipingzhangella isolated from Sambhar Salt Lake.</title>
        <authorList>
            <person name="Jiya N."/>
            <person name="Kajale S."/>
            <person name="Sharma A."/>
        </authorList>
    </citation>
    <scope>NUCLEOTIDE SEQUENCE [LARGE SCALE GENOMIC DNA]</scope>
    <source>
        <strain evidence="2">LS1_29</strain>
    </source>
</reference>
<sequence length="122" mass="12858">MTDDGVARLPTADAYERHRLLRRAHEEALITYDEAASSDETYRVHTADGQALELAAGQVAGFYAGLLAGFAAARSAAELDAALSEVGVAVESSGQCRHCQAPLASESVVRCPVCARSQVQPL</sequence>
<accession>A0ABU2H1F2</accession>
<dbReference type="RefSeq" id="WP_310910651.1">
    <property type="nucleotide sequence ID" value="NZ_JAVLVT010000001.1"/>
</dbReference>
<evidence type="ECO:0000313" key="2">
    <source>
        <dbReference type="Proteomes" id="UP001250214"/>
    </source>
</evidence>
<proteinExistence type="predicted"/>